<accession>B5D416</accession>
<feature type="domain" description="HTH araC/xylS-type" evidence="5">
    <location>
        <begin position="232"/>
        <end position="330"/>
    </location>
</feature>
<dbReference type="eggNOG" id="COG2207">
    <property type="taxonomic scope" value="Bacteria"/>
</dbReference>
<dbReference type="Gene3D" id="1.10.10.60">
    <property type="entry name" value="Homeodomain-like"/>
    <property type="match status" value="2"/>
</dbReference>
<feature type="transmembrane region" description="Helical" evidence="4">
    <location>
        <begin position="22"/>
        <end position="38"/>
    </location>
</feature>
<dbReference type="EMBL" id="ABQC02000024">
    <property type="protein sequence ID" value="EDY94316.1"/>
    <property type="molecule type" value="Genomic_DNA"/>
</dbReference>
<dbReference type="Proteomes" id="UP000003452">
    <property type="component" value="Unassembled WGS sequence"/>
</dbReference>
<reference evidence="6 7" key="1">
    <citation type="submission" date="2008-08" db="EMBL/GenBank/DDBJ databases">
        <title>Draft genome sequence of Bacteroides plebeius (DSM 17135).</title>
        <authorList>
            <person name="Sudarsanam P."/>
            <person name="Ley R."/>
            <person name="Guruge J."/>
            <person name="Turnbaugh P.J."/>
            <person name="Mahowald M."/>
            <person name="Liep D."/>
            <person name="Gordon J."/>
        </authorList>
    </citation>
    <scope>NUCLEOTIDE SEQUENCE [LARGE SCALE GENOMIC DNA]</scope>
    <source>
        <strain evidence="7">DSM 17135 / JCM 12973 / M2</strain>
    </source>
</reference>
<reference evidence="6 7" key="2">
    <citation type="submission" date="2008-08" db="EMBL/GenBank/DDBJ databases">
        <authorList>
            <person name="Fulton L."/>
            <person name="Clifton S."/>
            <person name="Fulton B."/>
            <person name="Xu J."/>
            <person name="Minx P."/>
            <person name="Pepin K.H."/>
            <person name="Johnson M."/>
            <person name="Thiruvilangam P."/>
            <person name="Bhonagiri V."/>
            <person name="Nash W.E."/>
            <person name="Mardis E.R."/>
            <person name="Wilson R.K."/>
        </authorList>
    </citation>
    <scope>NUCLEOTIDE SEQUENCE [LARGE SCALE GENOMIC DNA]</scope>
    <source>
        <strain evidence="7">DSM 17135 / JCM 12973 / M2</strain>
    </source>
</reference>
<keyword evidence="1" id="KW-0805">Transcription regulation</keyword>
<dbReference type="PROSITE" id="PS00041">
    <property type="entry name" value="HTH_ARAC_FAMILY_1"/>
    <property type="match status" value="1"/>
</dbReference>
<name>B5D416_PHOPM</name>
<dbReference type="GO" id="GO:0043565">
    <property type="term" value="F:sequence-specific DNA binding"/>
    <property type="evidence" value="ECO:0007669"/>
    <property type="project" value="InterPro"/>
</dbReference>
<organism evidence="6 7">
    <name type="scientific">Phocaeicola plebeius (strain DSM 17135 / JCM 12973 / CCUG 54634 / M2)</name>
    <name type="common">Bacteroides plebeius</name>
    <dbReference type="NCBI Taxonomy" id="484018"/>
    <lineage>
        <taxon>Bacteria</taxon>
        <taxon>Pseudomonadati</taxon>
        <taxon>Bacteroidota</taxon>
        <taxon>Bacteroidia</taxon>
        <taxon>Bacteroidales</taxon>
        <taxon>Bacteroidaceae</taxon>
        <taxon>Phocaeicola</taxon>
    </lineage>
</organism>
<dbReference type="SMART" id="SM00342">
    <property type="entry name" value="HTH_ARAC"/>
    <property type="match status" value="1"/>
</dbReference>
<evidence type="ECO:0000256" key="2">
    <source>
        <dbReference type="ARBA" id="ARBA00023125"/>
    </source>
</evidence>
<evidence type="ECO:0000313" key="7">
    <source>
        <dbReference type="Proteomes" id="UP000003452"/>
    </source>
</evidence>
<evidence type="ECO:0000256" key="4">
    <source>
        <dbReference type="SAM" id="Phobius"/>
    </source>
</evidence>
<keyword evidence="3" id="KW-0804">Transcription</keyword>
<sequence length="338" mass="39670">MIKLICFYLIFVGNRKIENETLFLRIITFNYGLILSLFKRTAMEKLLNENFIREITPLSDKDCFYIADRHKKEFTYPMHCHREFELNFVEHAPGVRRVVGDSAEVIGDYDLVLITSPDLEHVWEQNTCTSENIREITIQFVPSFMSGLVETNQFDMIRKMLDKAQYGLCFPMDAMMKVYSLIDKLPEMKGFYAVVHFLTLLYELSLFTDQARTLSSSSFAKIEVHSDSRRVQRVQDYIGKHYQEEIKLKQLADMVGMTEVSFSRFFKLRTGKNLSDYIIDLRLGYATRLLVDSTMAVAEICYECGFNNLSNFNRIFKKKKGCSPKEFRDNYRKKRTII</sequence>
<dbReference type="InterPro" id="IPR009057">
    <property type="entry name" value="Homeodomain-like_sf"/>
</dbReference>
<keyword evidence="4" id="KW-0472">Membrane</keyword>
<dbReference type="PANTHER" id="PTHR43280">
    <property type="entry name" value="ARAC-FAMILY TRANSCRIPTIONAL REGULATOR"/>
    <property type="match status" value="1"/>
</dbReference>
<dbReference type="PANTHER" id="PTHR43280:SF27">
    <property type="entry name" value="TRANSCRIPTIONAL REGULATOR MTLR"/>
    <property type="match status" value="1"/>
</dbReference>
<protein>
    <submittedName>
        <fullName evidence="6">Transcriptional regulator, AraC family</fullName>
    </submittedName>
</protein>
<dbReference type="HOGENOM" id="CLU_000445_88_3_10"/>
<dbReference type="InterPro" id="IPR018060">
    <property type="entry name" value="HTH_AraC"/>
</dbReference>
<dbReference type="PRINTS" id="PR00032">
    <property type="entry name" value="HTHARAC"/>
</dbReference>
<proteinExistence type="predicted"/>
<dbReference type="InterPro" id="IPR018062">
    <property type="entry name" value="HTH_AraC-typ_CS"/>
</dbReference>
<keyword evidence="2" id="KW-0238">DNA-binding</keyword>
<comment type="caution">
    <text evidence="6">The sequence shown here is derived from an EMBL/GenBank/DDBJ whole genome shotgun (WGS) entry which is preliminary data.</text>
</comment>
<evidence type="ECO:0000256" key="3">
    <source>
        <dbReference type="ARBA" id="ARBA00023163"/>
    </source>
</evidence>
<evidence type="ECO:0000256" key="1">
    <source>
        <dbReference type="ARBA" id="ARBA00023015"/>
    </source>
</evidence>
<dbReference type="AlphaFoldDB" id="B5D416"/>
<evidence type="ECO:0000259" key="5">
    <source>
        <dbReference type="PROSITE" id="PS01124"/>
    </source>
</evidence>
<keyword evidence="4" id="KW-1133">Transmembrane helix</keyword>
<gene>
    <name evidence="6" type="ORF">BACPLE_03770</name>
</gene>
<evidence type="ECO:0000313" key="6">
    <source>
        <dbReference type="EMBL" id="EDY94316.1"/>
    </source>
</evidence>
<dbReference type="PROSITE" id="PS01124">
    <property type="entry name" value="HTH_ARAC_FAMILY_2"/>
    <property type="match status" value="1"/>
</dbReference>
<dbReference type="SUPFAM" id="SSF46689">
    <property type="entry name" value="Homeodomain-like"/>
    <property type="match status" value="2"/>
</dbReference>
<keyword evidence="4" id="KW-0812">Transmembrane</keyword>
<dbReference type="GO" id="GO:0003700">
    <property type="term" value="F:DNA-binding transcription factor activity"/>
    <property type="evidence" value="ECO:0007669"/>
    <property type="project" value="InterPro"/>
</dbReference>
<dbReference type="InterPro" id="IPR020449">
    <property type="entry name" value="Tscrpt_reg_AraC-type_HTH"/>
</dbReference>
<dbReference type="Pfam" id="PF12833">
    <property type="entry name" value="HTH_18"/>
    <property type="match status" value="1"/>
</dbReference>